<evidence type="ECO:0000259" key="1">
    <source>
        <dbReference type="Pfam" id="PF00753"/>
    </source>
</evidence>
<protein>
    <submittedName>
        <fullName evidence="2">MBL fold metallo-hydrolase</fullName>
    </submittedName>
</protein>
<accession>A0AAU7CJK2</accession>
<sequence length="387" mass="42719">MATTPLSSTDPSLLEVHLLGGSKGESIVIKLPDDQWGVVDCYTDAISEPDKNPTVQFLRSRDVKKLLFVCLTHAHDDHFLGMVKLIEEFKPAEFWRFGCLAPPHLQKLMQYNLLRAKEATGAKKAELTRSSKEFFDVLKIAERGRKDKSILPNPLSSLKTLYPLPRDSAKGFKIECLAPSGVQVARYQEAILDCIGPDEKIAKELKHSDHNEVSVVLKITYGDTVVILGGDLEKAGWEEVVREYGEDNLKALAVKVSHHGSENGYCADLWKHFTVGGKTIAMIAPQHRHKLPRPAGLDDISKFANQIVATCKPKLDWKPASVVREPLPESRMILRTHLAAMKLADDTPCGQCSFKFDNMGNVVDGELIEPAVVLHGEGTKAPTASIA</sequence>
<name>A0AAU7CJK2_9BACT</name>
<proteinExistence type="predicted"/>
<dbReference type="SUPFAM" id="SSF56281">
    <property type="entry name" value="Metallo-hydrolase/oxidoreductase"/>
    <property type="match status" value="1"/>
</dbReference>
<dbReference type="PANTHER" id="PTHR30619">
    <property type="entry name" value="DNA INTERNALIZATION/COMPETENCE PROTEIN COMEC/REC2"/>
    <property type="match status" value="1"/>
</dbReference>
<dbReference type="EMBL" id="CP155447">
    <property type="protein sequence ID" value="XBH05425.1"/>
    <property type="molecule type" value="Genomic_DNA"/>
</dbReference>
<dbReference type="Pfam" id="PF00753">
    <property type="entry name" value="Lactamase_B"/>
    <property type="match status" value="1"/>
</dbReference>
<dbReference type="Gene3D" id="3.60.15.10">
    <property type="entry name" value="Ribonuclease Z/Hydroxyacylglutathione hydrolase-like"/>
    <property type="match status" value="1"/>
</dbReference>
<dbReference type="InterPro" id="IPR036866">
    <property type="entry name" value="RibonucZ/Hydroxyglut_hydro"/>
</dbReference>
<organism evidence="2">
    <name type="scientific">Singulisphaera sp. Ch08</name>
    <dbReference type="NCBI Taxonomy" id="3120278"/>
    <lineage>
        <taxon>Bacteria</taxon>
        <taxon>Pseudomonadati</taxon>
        <taxon>Planctomycetota</taxon>
        <taxon>Planctomycetia</taxon>
        <taxon>Isosphaerales</taxon>
        <taxon>Isosphaeraceae</taxon>
        <taxon>Singulisphaera</taxon>
    </lineage>
</organism>
<dbReference type="PANTHER" id="PTHR30619:SF1">
    <property type="entry name" value="RECOMBINATION PROTEIN 2"/>
    <property type="match status" value="1"/>
</dbReference>
<dbReference type="InterPro" id="IPR052159">
    <property type="entry name" value="Competence_DNA_uptake"/>
</dbReference>
<gene>
    <name evidence="2" type="ORF">V5E97_05245</name>
</gene>
<reference evidence="2" key="1">
    <citation type="submission" date="2024-05" db="EMBL/GenBank/DDBJ databases">
        <title>Planctomycetes of the genus Singulisphaera possess chitinolytic capabilities.</title>
        <authorList>
            <person name="Ivanova A."/>
        </authorList>
    </citation>
    <scope>NUCLEOTIDE SEQUENCE</scope>
    <source>
        <strain evidence="2">Ch08T</strain>
    </source>
</reference>
<feature type="domain" description="Metallo-beta-lactamase" evidence="1">
    <location>
        <begin position="26"/>
        <end position="94"/>
    </location>
</feature>
<dbReference type="InterPro" id="IPR001279">
    <property type="entry name" value="Metallo-B-lactamas"/>
</dbReference>
<dbReference type="AlphaFoldDB" id="A0AAU7CJK2"/>
<evidence type="ECO:0000313" key="2">
    <source>
        <dbReference type="EMBL" id="XBH05425.1"/>
    </source>
</evidence>
<dbReference type="RefSeq" id="WP_406698244.1">
    <property type="nucleotide sequence ID" value="NZ_CP155447.1"/>
</dbReference>